<sequence length="96" mass="10916">MDALPFTSRPRARASVESFFSSRKITRSRMIGDGGHEQRDAVEGCGKFLEVVLAHPCGREGDQRQPEQEVHVGPERRAIYLRHDIEQVMMVVPVDR</sequence>
<dbReference type="Proteomes" id="UP000001399">
    <property type="component" value="Chromosome"/>
</dbReference>
<proteinExistence type="predicted"/>
<dbReference type="HOGENOM" id="CLU_2357894_0_0_5"/>
<accession>E3I1G5</accession>
<organism evidence="1 2">
    <name type="scientific">Rhodomicrobium vannielii (strain ATCC 17100 / DSM 162 / LMG 4299 / NCIMB 10020 / ATH 3.1.1)</name>
    <dbReference type="NCBI Taxonomy" id="648757"/>
    <lineage>
        <taxon>Bacteria</taxon>
        <taxon>Pseudomonadati</taxon>
        <taxon>Pseudomonadota</taxon>
        <taxon>Alphaproteobacteria</taxon>
        <taxon>Hyphomicrobiales</taxon>
        <taxon>Hyphomicrobiaceae</taxon>
        <taxon>Rhodomicrobium</taxon>
    </lineage>
</organism>
<protein>
    <submittedName>
        <fullName evidence="1">Uncharacterized protein</fullName>
    </submittedName>
</protein>
<keyword evidence="2" id="KW-1185">Reference proteome</keyword>
<evidence type="ECO:0000313" key="1">
    <source>
        <dbReference type="EMBL" id="ADP71256.1"/>
    </source>
</evidence>
<dbReference type="EMBL" id="CP002292">
    <property type="protein sequence ID" value="ADP71256.1"/>
    <property type="molecule type" value="Genomic_DNA"/>
</dbReference>
<name>E3I1G5_RHOVT</name>
<dbReference type="KEGG" id="rva:Rvan_2021"/>
<evidence type="ECO:0000313" key="2">
    <source>
        <dbReference type="Proteomes" id="UP000001399"/>
    </source>
</evidence>
<gene>
    <name evidence="1" type="ordered locus">Rvan_2021</name>
</gene>
<reference evidence="2" key="1">
    <citation type="journal article" date="2011" name="J. Bacteriol.">
        <title>Genome sequences of eight morphologically diverse alphaproteobacteria.</title>
        <authorList>
            <consortium name="US DOE Joint Genome Institute"/>
            <person name="Brown P.J."/>
            <person name="Kysela D.T."/>
            <person name="Buechlein A."/>
            <person name="Hemmerich C."/>
            <person name="Brun Y.V."/>
        </authorList>
    </citation>
    <scope>NUCLEOTIDE SEQUENCE [LARGE SCALE GENOMIC DNA]</scope>
    <source>
        <strain evidence="2">ATCC 17100 / ATH 3.1.1 / DSM 162 / LMG 4299</strain>
    </source>
</reference>
<dbReference type="AlphaFoldDB" id="E3I1G5"/>